<dbReference type="NCBIfam" id="TIGR04076">
    <property type="entry name" value="TIGR04076 family protein"/>
    <property type="match status" value="1"/>
</dbReference>
<comment type="caution">
    <text evidence="1">The sequence shown here is derived from an EMBL/GenBank/DDBJ whole genome shotgun (WGS) entry which is preliminary data.</text>
</comment>
<evidence type="ECO:0000313" key="1">
    <source>
        <dbReference type="EMBL" id="MCG5031541.1"/>
    </source>
</evidence>
<dbReference type="Proteomes" id="UP001297600">
    <property type="component" value="Unassembled WGS sequence"/>
</dbReference>
<keyword evidence="2" id="KW-1185">Reference proteome</keyword>
<name>A0ABS9MSD8_9BURK</name>
<dbReference type="RefSeq" id="WP_237979342.1">
    <property type="nucleotide sequence ID" value="NZ_JAKNCT010000010.1"/>
</dbReference>
<protein>
    <submittedName>
        <fullName evidence="1">TIGR04076 family protein</fullName>
    </submittedName>
</protein>
<evidence type="ECO:0000313" key="2">
    <source>
        <dbReference type="Proteomes" id="UP001297600"/>
    </source>
</evidence>
<dbReference type="InterPro" id="IPR023811">
    <property type="entry name" value="CHP04076"/>
</dbReference>
<proteinExistence type="predicted"/>
<organism evidence="1 2">
    <name type="scientific">Mesosutterella porci</name>
    <dbReference type="NCBI Taxonomy" id="2915351"/>
    <lineage>
        <taxon>Bacteria</taxon>
        <taxon>Pseudomonadati</taxon>
        <taxon>Pseudomonadota</taxon>
        <taxon>Betaproteobacteria</taxon>
        <taxon>Burkholderiales</taxon>
        <taxon>Sutterellaceae</taxon>
        <taxon>Mesosutterella</taxon>
    </lineage>
</organism>
<accession>A0ABS9MSD8</accession>
<gene>
    <name evidence="1" type="ORF">MAF45_08810</name>
</gene>
<dbReference type="EMBL" id="JAKNCT010000010">
    <property type="protein sequence ID" value="MCG5031541.1"/>
    <property type="molecule type" value="Genomic_DNA"/>
</dbReference>
<sequence>MKQALLEQTASGPCPCFKAGDTFLLRRDEQQDDFYHLMNGRFCGEAWDAISRYVYTALQGGSIMHRWTNDERVMIACCNDGTRPVIFKIERIDIPGDGRRAPVACGSELQKRRGLGLRGLKGKRKALRRSPKDTWEKPERRLCHRASSGWRFPPWPRPPGFLPPLDPGTPLRFPGFFQPSPEHPGGGFFAERRLLKSVPVPPSFGYRRSGLYAVVLGPACLGAAASAASRPAGSLHGFRESLKALLISF</sequence>
<reference evidence="1 2" key="1">
    <citation type="submission" date="2022-02" db="EMBL/GenBank/DDBJ databases">
        <title>Mesosutterella porci, a novel member of the family Sutterellaceae from pig feces.</title>
        <authorList>
            <person name="Wylensek D."/>
            <person name="Clavel T."/>
        </authorList>
    </citation>
    <scope>NUCLEOTIDE SEQUENCE [LARGE SCALE GENOMIC DNA]</scope>
    <source>
        <strain evidence="2">oilRF-744-wt-GAM-9</strain>
    </source>
</reference>